<dbReference type="Proteomes" id="UP000243374">
    <property type="component" value="Unassembled WGS sequence"/>
</dbReference>
<dbReference type="AlphaFoldDB" id="A0A662Z731"/>
<accession>A0A662Z731</accession>
<keyword evidence="2" id="KW-1133">Transmembrane helix</keyword>
<dbReference type="InterPro" id="IPR003399">
    <property type="entry name" value="Mce/MlaD"/>
</dbReference>
<dbReference type="OrthoDB" id="9788420at2"/>
<reference evidence="4 5" key="1">
    <citation type="submission" date="2016-10" db="EMBL/GenBank/DDBJ databases">
        <authorList>
            <person name="Varghese N."/>
            <person name="Submissions S."/>
        </authorList>
    </citation>
    <scope>NUCLEOTIDE SEQUENCE [LARGE SCALE GENOMIC DNA]</scope>
    <source>
        <strain evidence="4 5">22B</strain>
    </source>
</reference>
<feature type="region of interest" description="Disordered" evidence="1">
    <location>
        <begin position="157"/>
        <end position="179"/>
    </location>
</feature>
<name>A0A662Z731_9GAMM</name>
<organism evidence="4 5">
    <name type="scientific">Succinivibrio dextrinosolvens</name>
    <dbReference type="NCBI Taxonomy" id="83771"/>
    <lineage>
        <taxon>Bacteria</taxon>
        <taxon>Pseudomonadati</taxon>
        <taxon>Pseudomonadota</taxon>
        <taxon>Gammaproteobacteria</taxon>
        <taxon>Aeromonadales</taxon>
        <taxon>Succinivibrionaceae</taxon>
        <taxon>Succinivibrio</taxon>
    </lineage>
</organism>
<dbReference type="InterPro" id="IPR030970">
    <property type="entry name" value="ABC_MlaD"/>
</dbReference>
<keyword evidence="2" id="KW-0812">Transmembrane</keyword>
<feature type="domain" description="Mce/MlaD" evidence="3">
    <location>
        <begin position="40"/>
        <end position="117"/>
    </location>
</feature>
<evidence type="ECO:0000313" key="5">
    <source>
        <dbReference type="Proteomes" id="UP000243374"/>
    </source>
</evidence>
<evidence type="ECO:0000259" key="3">
    <source>
        <dbReference type="Pfam" id="PF02470"/>
    </source>
</evidence>
<dbReference type="PROSITE" id="PS51257">
    <property type="entry name" value="PROKAR_LIPOPROTEIN"/>
    <property type="match status" value="1"/>
</dbReference>
<dbReference type="PANTHER" id="PTHR33371:SF4">
    <property type="entry name" value="INTERMEMBRANE PHOSPHOLIPID TRANSPORT SYSTEM BINDING PROTEIN MLAD"/>
    <property type="match status" value="1"/>
</dbReference>
<dbReference type="InterPro" id="IPR052336">
    <property type="entry name" value="MlaD_Phospholipid_Transporter"/>
</dbReference>
<protein>
    <submittedName>
        <fullName evidence="4">Phospholipid/cholesterol/gamma-HCH transport system substrate-binding protein</fullName>
    </submittedName>
</protein>
<feature type="compositionally biased region" description="Polar residues" evidence="1">
    <location>
        <begin position="166"/>
        <end position="179"/>
    </location>
</feature>
<feature type="transmembrane region" description="Helical" evidence="2">
    <location>
        <begin position="12"/>
        <end position="33"/>
    </location>
</feature>
<dbReference type="GO" id="GO:0005543">
    <property type="term" value="F:phospholipid binding"/>
    <property type="evidence" value="ECO:0007669"/>
    <property type="project" value="TreeGrafter"/>
</dbReference>
<sequence>MKYLKTEIMVGIFMLLGIIAACVLALQVAGLVLNSKAELYTVYAKFENIGSLRLRAPVRIGGVAIGRVTAINLDGESLTPVVSIGIEKKFDKISSESKASIQTSGIIGEQYIAITPGFYDEDLGTTYLKNGDYITDTGSAVVLEDLISKFLFNSSQDAEKSKANAAETTTDSNTDSTKE</sequence>
<dbReference type="PANTHER" id="PTHR33371">
    <property type="entry name" value="INTERMEMBRANE PHOSPHOLIPID TRANSPORT SYSTEM BINDING PROTEIN MLAD-RELATED"/>
    <property type="match status" value="1"/>
</dbReference>
<dbReference type="NCBIfam" id="TIGR04430">
    <property type="entry name" value="OM_asym_MlaD"/>
    <property type="match status" value="1"/>
</dbReference>
<keyword evidence="2" id="KW-0472">Membrane</keyword>
<evidence type="ECO:0000256" key="2">
    <source>
        <dbReference type="SAM" id="Phobius"/>
    </source>
</evidence>
<evidence type="ECO:0000313" key="4">
    <source>
        <dbReference type="EMBL" id="SFJ87171.1"/>
    </source>
</evidence>
<gene>
    <name evidence="4" type="ORF">SAMN04487865_100547</name>
</gene>
<dbReference type="Pfam" id="PF02470">
    <property type="entry name" value="MlaD"/>
    <property type="match status" value="1"/>
</dbReference>
<evidence type="ECO:0000256" key="1">
    <source>
        <dbReference type="SAM" id="MobiDB-lite"/>
    </source>
</evidence>
<proteinExistence type="predicted"/>
<dbReference type="RefSeq" id="WP_074839096.1">
    <property type="nucleotide sequence ID" value="NZ_CP047056.1"/>
</dbReference>
<keyword evidence="5" id="KW-1185">Reference proteome</keyword>
<dbReference type="EMBL" id="FOSF01000005">
    <property type="protein sequence ID" value="SFJ87171.1"/>
    <property type="molecule type" value="Genomic_DNA"/>
</dbReference>
<dbReference type="GO" id="GO:0005548">
    <property type="term" value="F:phospholipid transporter activity"/>
    <property type="evidence" value="ECO:0007669"/>
    <property type="project" value="TreeGrafter"/>
</dbReference>